<dbReference type="Proteomes" id="UP000593565">
    <property type="component" value="Unassembled WGS sequence"/>
</dbReference>
<keyword evidence="2" id="KW-1185">Reference proteome</keyword>
<name>A0A7J6AIB5_AMEME</name>
<accession>A0A7J6AIB5</accession>
<proteinExistence type="predicted"/>
<protein>
    <submittedName>
        <fullName evidence="1">Uncharacterized protein</fullName>
    </submittedName>
</protein>
<dbReference type="AlphaFoldDB" id="A0A7J6AIB5"/>
<gene>
    <name evidence="1" type="ORF">AMELA_G00154140</name>
</gene>
<reference evidence="1 2" key="1">
    <citation type="submission" date="2020-02" db="EMBL/GenBank/DDBJ databases">
        <title>A chromosome-scale genome assembly of the black bullhead catfish (Ameiurus melas).</title>
        <authorList>
            <person name="Wen M."/>
            <person name="Zham M."/>
            <person name="Cabau C."/>
            <person name="Klopp C."/>
            <person name="Donnadieu C."/>
            <person name="Roques C."/>
            <person name="Bouchez O."/>
            <person name="Lampietro C."/>
            <person name="Jouanno E."/>
            <person name="Herpin A."/>
            <person name="Louis A."/>
            <person name="Berthelot C."/>
            <person name="Parey E."/>
            <person name="Roest-Crollius H."/>
            <person name="Braasch I."/>
            <person name="Postlethwait J."/>
            <person name="Robinson-Rechavi M."/>
            <person name="Echchiki A."/>
            <person name="Begum T."/>
            <person name="Montfort J."/>
            <person name="Schartl M."/>
            <person name="Bobe J."/>
            <person name="Guiguen Y."/>
        </authorList>
    </citation>
    <scope>NUCLEOTIDE SEQUENCE [LARGE SCALE GENOMIC DNA]</scope>
    <source>
        <strain evidence="1">M_S1</strain>
        <tissue evidence="1">Blood</tissue>
    </source>
</reference>
<evidence type="ECO:0000313" key="2">
    <source>
        <dbReference type="Proteomes" id="UP000593565"/>
    </source>
</evidence>
<organism evidence="1 2">
    <name type="scientific">Ameiurus melas</name>
    <name type="common">Black bullhead</name>
    <name type="synonym">Silurus melas</name>
    <dbReference type="NCBI Taxonomy" id="219545"/>
    <lineage>
        <taxon>Eukaryota</taxon>
        <taxon>Metazoa</taxon>
        <taxon>Chordata</taxon>
        <taxon>Craniata</taxon>
        <taxon>Vertebrata</taxon>
        <taxon>Euteleostomi</taxon>
        <taxon>Actinopterygii</taxon>
        <taxon>Neopterygii</taxon>
        <taxon>Teleostei</taxon>
        <taxon>Ostariophysi</taxon>
        <taxon>Siluriformes</taxon>
        <taxon>Ictaluridae</taxon>
        <taxon>Ameiurus</taxon>
    </lineage>
</organism>
<evidence type="ECO:0000313" key="1">
    <source>
        <dbReference type="EMBL" id="KAF4082662.1"/>
    </source>
</evidence>
<comment type="caution">
    <text evidence="1">The sequence shown here is derived from an EMBL/GenBank/DDBJ whole genome shotgun (WGS) entry which is preliminary data.</text>
</comment>
<sequence>MIQQPCGRMDDFGVVFESICAMRVTGNLEPIPGSIRHKVRYTLDRVPVHRNNMQTPHAQPRQESNPGSWRCEANVLTTKPPCAPSMKCILVLC</sequence>
<dbReference type="EMBL" id="JAAGNN010000012">
    <property type="protein sequence ID" value="KAF4082662.1"/>
    <property type="molecule type" value="Genomic_DNA"/>
</dbReference>